<dbReference type="InterPro" id="IPR000539">
    <property type="entry name" value="Frizzled/Smoothened_7TM"/>
</dbReference>
<dbReference type="Pfam" id="PF01534">
    <property type="entry name" value="Frizzled"/>
    <property type="match status" value="1"/>
</dbReference>
<dbReference type="GO" id="GO:0042813">
    <property type="term" value="F:Wnt receptor activity"/>
    <property type="evidence" value="ECO:0007669"/>
    <property type="project" value="TreeGrafter"/>
</dbReference>
<organism evidence="11 12">
    <name type="scientific">Heterorhabditis bacteriophora</name>
    <name type="common">Entomopathogenic nematode worm</name>
    <dbReference type="NCBI Taxonomy" id="37862"/>
    <lineage>
        <taxon>Eukaryota</taxon>
        <taxon>Metazoa</taxon>
        <taxon>Ecdysozoa</taxon>
        <taxon>Nematoda</taxon>
        <taxon>Chromadorea</taxon>
        <taxon>Rhabditida</taxon>
        <taxon>Rhabditina</taxon>
        <taxon>Rhabditomorpha</taxon>
        <taxon>Strongyloidea</taxon>
        <taxon>Heterorhabditidae</taxon>
        <taxon>Heterorhabditis</taxon>
    </lineage>
</organism>
<keyword evidence="5 8" id="KW-1133">Transmembrane helix</keyword>
<dbReference type="GO" id="GO:0017147">
    <property type="term" value="F:Wnt-protein binding"/>
    <property type="evidence" value="ECO:0007669"/>
    <property type="project" value="TreeGrafter"/>
</dbReference>
<evidence type="ECO:0000256" key="4">
    <source>
        <dbReference type="ARBA" id="ARBA00022692"/>
    </source>
</evidence>
<evidence type="ECO:0000256" key="8">
    <source>
        <dbReference type="SAM" id="Phobius"/>
    </source>
</evidence>
<keyword evidence="3" id="KW-0217">Developmental protein</keyword>
<dbReference type="Gene3D" id="1.20.1070.10">
    <property type="entry name" value="Rhodopsin 7-helix transmembrane proteins"/>
    <property type="match status" value="1"/>
</dbReference>
<evidence type="ECO:0000313" key="12">
    <source>
        <dbReference type="WBParaSite" id="Hba_11994"/>
    </source>
</evidence>
<evidence type="ECO:0000256" key="9">
    <source>
        <dbReference type="SAM" id="SignalP"/>
    </source>
</evidence>
<evidence type="ECO:0000256" key="6">
    <source>
        <dbReference type="ARBA" id="ARBA00023136"/>
    </source>
</evidence>
<dbReference type="PANTHER" id="PTHR11309:SF126">
    <property type="entry name" value="FRIZZLED-2"/>
    <property type="match status" value="1"/>
</dbReference>
<evidence type="ECO:0000313" key="11">
    <source>
        <dbReference type="Proteomes" id="UP000095283"/>
    </source>
</evidence>
<evidence type="ECO:0000256" key="7">
    <source>
        <dbReference type="ARBA" id="ARBA00023170"/>
    </source>
</evidence>
<dbReference type="Proteomes" id="UP000095283">
    <property type="component" value="Unplaced"/>
</dbReference>
<feature type="chain" id="PRO_5009310994" evidence="9">
    <location>
        <begin position="20"/>
        <end position="210"/>
    </location>
</feature>
<protein>
    <submittedName>
        <fullName evidence="12">G_PROTEIN_RECEP_F2_4 domain-containing protein</fullName>
    </submittedName>
</protein>
<dbReference type="PRINTS" id="PR00489">
    <property type="entry name" value="FRIZZLED"/>
</dbReference>
<dbReference type="WBParaSite" id="Hba_11994">
    <property type="protein sequence ID" value="Hba_11994"/>
    <property type="gene ID" value="Hba_11994"/>
</dbReference>
<keyword evidence="6 8" id="KW-0472">Membrane</keyword>
<dbReference type="PANTHER" id="PTHR11309">
    <property type="entry name" value="FRIZZLED"/>
    <property type="match status" value="1"/>
</dbReference>
<feature type="domain" description="G-protein coupled receptors family 2 profile 2" evidence="10">
    <location>
        <begin position="1"/>
        <end position="143"/>
    </location>
</feature>
<accession>A0A1I7X3P0</accession>
<reference evidence="12" key="1">
    <citation type="submission" date="2016-11" db="UniProtKB">
        <authorList>
            <consortium name="WormBaseParasite"/>
        </authorList>
    </citation>
    <scope>IDENTIFICATION</scope>
</reference>
<dbReference type="AlphaFoldDB" id="A0A1I7X3P0"/>
<keyword evidence="9" id="KW-0732">Signal</keyword>
<feature type="transmembrane region" description="Helical" evidence="8">
    <location>
        <begin position="33"/>
        <end position="52"/>
    </location>
</feature>
<name>A0A1I7X3P0_HETBA</name>
<feature type="transmembrane region" description="Helical" evidence="8">
    <location>
        <begin position="123"/>
        <end position="143"/>
    </location>
</feature>
<dbReference type="InterPro" id="IPR017981">
    <property type="entry name" value="GPCR_2-like_7TM"/>
</dbReference>
<proteinExistence type="inferred from homology"/>
<dbReference type="GO" id="GO:0035567">
    <property type="term" value="P:non-canonical Wnt signaling pathway"/>
    <property type="evidence" value="ECO:0007669"/>
    <property type="project" value="TreeGrafter"/>
</dbReference>
<comment type="similarity">
    <text evidence="2">Belongs to the G-protein coupled receptor Fz/Smo family.</text>
</comment>
<keyword evidence="4 8" id="KW-0812">Transmembrane</keyword>
<dbReference type="PROSITE" id="PS50261">
    <property type="entry name" value="G_PROTEIN_RECEP_F2_4"/>
    <property type="match status" value="1"/>
</dbReference>
<evidence type="ECO:0000256" key="3">
    <source>
        <dbReference type="ARBA" id="ARBA00022473"/>
    </source>
</evidence>
<feature type="signal peptide" evidence="9">
    <location>
        <begin position="1"/>
        <end position="19"/>
    </location>
</feature>
<evidence type="ECO:0000256" key="2">
    <source>
        <dbReference type="ARBA" id="ARBA00008077"/>
    </source>
</evidence>
<dbReference type="GO" id="GO:0060070">
    <property type="term" value="P:canonical Wnt signaling pathway"/>
    <property type="evidence" value="ECO:0007669"/>
    <property type="project" value="TreeGrafter"/>
</dbReference>
<evidence type="ECO:0000256" key="5">
    <source>
        <dbReference type="ARBA" id="ARBA00022989"/>
    </source>
</evidence>
<dbReference type="InterPro" id="IPR015526">
    <property type="entry name" value="Frizzled/SFRP"/>
</dbReference>
<feature type="transmembrane region" description="Helical" evidence="8">
    <location>
        <begin position="73"/>
        <end position="91"/>
    </location>
</feature>
<evidence type="ECO:0000259" key="10">
    <source>
        <dbReference type="PROSITE" id="PS50261"/>
    </source>
</evidence>
<sequence>MAASVWWVVLSLTWVLAAASKWSTEAIASYANHFHFVGWLIPAGQTVIVMVFNAIDGDPITGLCYVGNTDVTFLRMYNFVIHIFIVYYNNLSKFCRYYNYFQVQKQHPGLGNASKLTNLMTKIGTFSVLYTLPALFVILALFYEQHYRPLWEQSLMCFCADRNNHSGHTSSTAKYQPADILYAKSDISAPHFYNTALRQSHMYGGIPDKL</sequence>
<dbReference type="SMART" id="SM01330">
    <property type="entry name" value="Frizzled"/>
    <property type="match status" value="1"/>
</dbReference>
<keyword evidence="7" id="KW-0675">Receptor</keyword>
<dbReference type="GO" id="GO:0005886">
    <property type="term" value="C:plasma membrane"/>
    <property type="evidence" value="ECO:0007669"/>
    <property type="project" value="TreeGrafter"/>
</dbReference>
<evidence type="ECO:0000256" key="1">
    <source>
        <dbReference type="ARBA" id="ARBA00004141"/>
    </source>
</evidence>
<comment type="subcellular location">
    <subcellularLocation>
        <location evidence="1">Membrane</location>
        <topology evidence="1">Multi-pass membrane protein</topology>
    </subcellularLocation>
</comment>
<keyword evidence="11" id="KW-1185">Reference proteome</keyword>